<gene>
    <name evidence="2" type="ORF">Malapachy_1323</name>
</gene>
<feature type="region of interest" description="Disordered" evidence="1">
    <location>
        <begin position="267"/>
        <end position="303"/>
    </location>
</feature>
<name>A0A0M8MS77_9BASI</name>
<feature type="compositionally biased region" description="Polar residues" evidence="1">
    <location>
        <begin position="267"/>
        <end position="280"/>
    </location>
</feature>
<dbReference type="InterPro" id="IPR004861">
    <property type="entry name" value="Siw14-like"/>
</dbReference>
<dbReference type="Proteomes" id="UP000037751">
    <property type="component" value="Unassembled WGS sequence"/>
</dbReference>
<evidence type="ECO:0000313" key="2">
    <source>
        <dbReference type="EMBL" id="KOS12730.1"/>
    </source>
</evidence>
<organism evidence="2 3">
    <name type="scientific">Malassezia pachydermatis</name>
    <dbReference type="NCBI Taxonomy" id="77020"/>
    <lineage>
        <taxon>Eukaryota</taxon>
        <taxon>Fungi</taxon>
        <taxon>Dikarya</taxon>
        <taxon>Basidiomycota</taxon>
        <taxon>Ustilaginomycotina</taxon>
        <taxon>Malasseziomycetes</taxon>
        <taxon>Malasseziales</taxon>
        <taxon>Malasseziaceae</taxon>
        <taxon>Malassezia</taxon>
    </lineage>
</organism>
<evidence type="ECO:0000313" key="3">
    <source>
        <dbReference type="Proteomes" id="UP000037751"/>
    </source>
</evidence>
<dbReference type="RefSeq" id="XP_017990362.1">
    <property type="nucleotide sequence ID" value="XM_018135828.1"/>
</dbReference>
<dbReference type="GO" id="GO:0016791">
    <property type="term" value="F:phosphatase activity"/>
    <property type="evidence" value="ECO:0007669"/>
    <property type="project" value="TreeGrafter"/>
</dbReference>
<dbReference type="SUPFAM" id="SSF52799">
    <property type="entry name" value="(Phosphotyrosine protein) phosphatases II"/>
    <property type="match status" value="1"/>
</dbReference>
<protein>
    <submittedName>
        <fullName evidence="2">Uncharacterized protein</fullName>
    </submittedName>
</protein>
<dbReference type="GeneID" id="28727703"/>
<sequence length="473" mass="51803">MQPSVLAPPIRFGTVAFPLPVPETDSDSSTGPYSSRVTSFSECLYRGAYPKQRNLRFLETLHLRTIVSLTPKPIDDDPVLAQWAKTQNGEVGIAMVHIRTEKPKEETGGLTREGAARALMEVLNRENLPLYVHCLDGVEVTSTLIACLRKIQGWSDVAIEAELARGANSGSSRVKGALDIAPKHLTQFVGRFGEPDGVLMPQRDRIPGWLWPKTNLPLAPQDTWNEKPASVQHPSLKIHFERSESYIASQQARFGAVWSVFSHSRSRTPSTLSISGSSEGATDGHASSMRGSPSHSEVSSGHRHVDHTLLSHTRSSLLSQVVEQADMDASIDTPWSADTELDTRTPRAKPQYVDSDIPPLSSMDLHAPRPTRSANTDALERSISSLDERTPLVQAQDVRHDRALGESDADTAADIIPPLGLDGHVPVNHHIGAPAYDNIDDDDDYDDEEEWEEDAYAHTSASLALEALDLDGY</sequence>
<feature type="compositionally biased region" description="Polar residues" evidence="1">
    <location>
        <begin position="289"/>
        <end position="299"/>
    </location>
</feature>
<dbReference type="EMBL" id="LGAV01000009">
    <property type="protein sequence ID" value="KOS12730.1"/>
    <property type="molecule type" value="Genomic_DNA"/>
</dbReference>
<dbReference type="Gene3D" id="3.90.190.10">
    <property type="entry name" value="Protein tyrosine phosphatase superfamily"/>
    <property type="match status" value="1"/>
</dbReference>
<evidence type="ECO:0000256" key="1">
    <source>
        <dbReference type="SAM" id="MobiDB-lite"/>
    </source>
</evidence>
<accession>A0A0M8MS77</accession>
<dbReference type="PANTHER" id="PTHR31126:SF14">
    <property type="entry name" value="TYROSINE-PROTEIN PHOSPHATASE OCA6-RELATED"/>
    <property type="match status" value="1"/>
</dbReference>
<feature type="region of interest" description="Disordered" evidence="1">
    <location>
        <begin position="329"/>
        <end position="379"/>
    </location>
</feature>
<dbReference type="PANTHER" id="PTHR31126">
    <property type="entry name" value="TYROSINE-PROTEIN PHOSPHATASE"/>
    <property type="match status" value="1"/>
</dbReference>
<proteinExistence type="predicted"/>
<dbReference type="Pfam" id="PF03162">
    <property type="entry name" value="Y_phosphatase2"/>
    <property type="match status" value="1"/>
</dbReference>
<dbReference type="STRING" id="77020.A0A0M8MS77"/>
<dbReference type="AlphaFoldDB" id="A0A0M8MS77"/>
<reference evidence="2 3" key="1">
    <citation type="submission" date="2015-07" db="EMBL/GenBank/DDBJ databases">
        <title>Draft Genome Sequence of Malassezia furfur CBS1878 and Malassezia pachydermatis CBS1879.</title>
        <authorList>
            <person name="Triana S."/>
            <person name="Ohm R."/>
            <person name="Gonzalez A."/>
            <person name="DeCock H."/>
            <person name="Restrepo S."/>
            <person name="Celis A."/>
        </authorList>
    </citation>
    <scope>NUCLEOTIDE SEQUENCE [LARGE SCALE GENOMIC DNA]</scope>
    <source>
        <strain evidence="2 3">CBS 1879</strain>
    </source>
</reference>
<comment type="caution">
    <text evidence="2">The sequence shown here is derived from an EMBL/GenBank/DDBJ whole genome shotgun (WGS) entry which is preliminary data.</text>
</comment>
<dbReference type="OrthoDB" id="6375174at2759"/>
<dbReference type="InterPro" id="IPR029021">
    <property type="entry name" value="Prot-tyrosine_phosphatase-like"/>
</dbReference>
<keyword evidence="3" id="KW-1185">Reference proteome</keyword>
<dbReference type="VEuPathDB" id="FungiDB:Malapachy_1323"/>